<dbReference type="OrthoDB" id="9782828at2"/>
<evidence type="ECO:0000256" key="12">
    <source>
        <dbReference type="HAMAP-Rule" id="MF_00418"/>
    </source>
</evidence>
<keyword evidence="9 12" id="KW-0456">Lyase</keyword>
<keyword evidence="5 12" id="KW-0963">Cytoplasm</keyword>
<accession>A0A5R9JDI9</accession>
<dbReference type="UniPathway" id="UPA00034">
    <property type="reaction ID" value="UER00017"/>
</dbReference>
<dbReference type="GO" id="GO:0019877">
    <property type="term" value="P:diaminopimelate biosynthetic process"/>
    <property type="evidence" value="ECO:0007669"/>
    <property type="project" value="UniProtKB-UniRule"/>
</dbReference>
<dbReference type="PRINTS" id="PR00146">
    <property type="entry name" value="DHPICSNTHASE"/>
</dbReference>
<organism evidence="16 17">
    <name type="scientific">Lichenicoccus roseus</name>
    <dbReference type="NCBI Taxonomy" id="2683649"/>
    <lineage>
        <taxon>Bacteria</taxon>
        <taxon>Pseudomonadati</taxon>
        <taxon>Pseudomonadota</taxon>
        <taxon>Alphaproteobacteria</taxon>
        <taxon>Acetobacterales</taxon>
        <taxon>Acetobacteraceae</taxon>
        <taxon>Lichenicoccus</taxon>
    </lineage>
</organism>
<dbReference type="GO" id="GO:0005829">
    <property type="term" value="C:cytosol"/>
    <property type="evidence" value="ECO:0007669"/>
    <property type="project" value="TreeGrafter"/>
</dbReference>
<dbReference type="RefSeq" id="WP_138324866.1">
    <property type="nucleotide sequence ID" value="NZ_VCDI01000001.1"/>
</dbReference>
<evidence type="ECO:0000256" key="13">
    <source>
        <dbReference type="PIRNR" id="PIRNR001365"/>
    </source>
</evidence>
<keyword evidence="6 12" id="KW-0028">Amino-acid biosynthesis</keyword>
<dbReference type="NCBIfam" id="TIGR00674">
    <property type="entry name" value="dapA"/>
    <property type="match status" value="1"/>
</dbReference>
<keyword evidence="10 12" id="KW-0704">Schiff base</keyword>
<keyword evidence="8 12" id="KW-0457">Lysine biosynthesis</keyword>
<dbReference type="AlphaFoldDB" id="A0A5R9JDI9"/>
<dbReference type="InterPro" id="IPR020625">
    <property type="entry name" value="Schiff_base-form_aldolases_AS"/>
</dbReference>
<keyword evidence="7 12" id="KW-0220">Diaminopimelate biosynthesis</keyword>
<evidence type="ECO:0000256" key="6">
    <source>
        <dbReference type="ARBA" id="ARBA00022605"/>
    </source>
</evidence>
<keyword evidence="17" id="KW-1185">Reference proteome</keyword>
<evidence type="ECO:0000256" key="3">
    <source>
        <dbReference type="ARBA" id="ARBA00007592"/>
    </source>
</evidence>
<protein>
    <recommendedName>
        <fullName evidence="4 12">4-hydroxy-tetrahydrodipicolinate synthase</fullName>
        <shortName evidence="12">HTPA synthase</shortName>
        <ecNumber evidence="4 12">4.3.3.7</ecNumber>
    </recommendedName>
</protein>
<comment type="catalytic activity">
    <reaction evidence="11 12">
        <text>L-aspartate 4-semialdehyde + pyruvate = (2S,4S)-4-hydroxy-2,3,4,5-tetrahydrodipicolinate + H2O + H(+)</text>
        <dbReference type="Rhea" id="RHEA:34171"/>
        <dbReference type="ChEBI" id="CHEBI:15361"/>
        <dbReference type="ChEBI" id="CHEBI:15377"/>
        <dbReference type="ChEBI" id="CHEBI:15378"/>
        <dbReference type="ChEBI" id="CHEBI:67139"/>
        <dbReference type="ChEBI" id="CHEBI:537519"/>
        <dbReference type="EC" id="4.3.3.7"/>
    </reaction>
</comment>
<evidence type="ECO:0000256" key="14">
    <source>
        <dbReference type="PIRSR" id="PIRSR001365-1"/>
    </source>
</evidence>
<dbReference type="PANTHER" id="PTHR12128">
    <property type="entry name" value="DIHYDRODIPICOLINATE SYNTHASE"/>
    <property type="match status" value="1"/>
</dbReference>
<evidence type="ECO:0000256" key="2">
    <source>
        <dbReference type="ARBA" id="ARBA00005120"/>
    </source>
</evidence>
<dbReference type="EC" id="4.3.3.7" evidence="4 12"/>
<dbReference type="GO" id="GO:0009089">
    <property type="term" value="P:lysine biosynthetic process via diaminopimelate"/>
    <property type="evidence" value="ECO:0007669"/>
    <property type="project" value="UniProtKB-UniRule"/>
</dbReference>
<evidence type="ECO:0000256" key="1">
    <source>
        <dbReference type="ARBA" id="ARBA00003294"/>
    </source>
</evidence>
<dbReference type="GO" id="GO:0008840">
    <property type="term" value="F:4-hydroxy-tetrahydrodipicolinate synthase activity"/>
    <property type="evidence" value="ECO:0007669"/>
    <property type="project" value="UniProtKB-UniRule"/>
</dbReference>
<sequence>MENTMFEGSITALITPMKPDTGIDEPAFEALIDWQIAQGTSGVVPCGTTGESPTLTHAEHRRLIDAAVSAAGGRVPVLAGTGSNSTAEAIETTRHAKAAGAAGALVVTPYYNKPTQEGLYLHFLAIADAVDLPIVIYNIPGRSVIDMGVETMARLARHPNIVGVKDSTANLLRPLQMRAAAGPGFIQLSGEDGTALAFLASGGVGCISVTANVAPRACADMQAAWKRGDIAGAMAIQDRLLVLHDALFVESNPAPVKYAASLLGRAGETCRLPLAPLAQSSRERVRRAVDAVGLTA</sequence>
<comment type="caution">
    <text evidence="16">The sequence shown here is derived from an EMBL/GenBank/DDBJ whole genome shotgun (WGS) entry which is preliminary data.</text>
</comment>
<evidence type="ECO:0000256" key="5">
    <source>
        <dbReference type="ARBA" id="ARBA00022490"/>
    </source>
</evidence>
<evidence type="ECO:0000256" key="7">
    <source>
        <dbReference type="ARBA" id="ARBA00022915"/>
    </source>
</evidence>
<feature type="binding site" evidence="12 15">
    <location>
        <position position="207"/>
    </location>
    <ligand>
        <name>pyruvate</name>
        <dbReference type="ChEBI" id="CHEBI:15361"/>
    </ligand>
</feature>
<reference evidence="16 17" key="1">
    <citation type="submission" date="2019-05" db="EMBL/GenBank/DDBJ databases">
        <authorList>
            <person name="Pankratov T."/>
            <person name="Grouzdev D."/>
        </authorList>
    </citation>
    <scope>NUCLEOTIDE SEQUENCE [LARGE SCALE GENOMIC DNA]</scope>
    <source>
        <strain evidence="16 17">KEBCLARHB70R</strain>
    </source>
</reference>
<dbReference type="SUPFAM" id="SSF51569">
    <property type="entry name" value="Aldolase"/>
    <property type="match status" value="1"/>
</dbReference>
<dbReference type="SMART" id="SM01130">
    <property type="entry name" value="DHDPS"/>
    <property type="match status" value="1"/>
</dbReference>
<comment type="function">
    <text evidence="1 12">Catalyzes the condensation of (S)-aspartate-beta-semialdehyde [(S)-ASA] and pyruvate to 4-hydroxy-tetrahydrodipicolinate (HTPA).</text>
</comment>
<feature type="site" description="Part of a proton relay during catalysis" evidence="12">
    <location>
        <position position="111"/>
    </location>
</feature>
<dbReference type="Gene3D" id="3.20.20.70">
    <property type="entry name" value="Aldolase class I"/>
    <property type="match status" value="1"/>
</dbReference>
<evidence type="ECO:0000256" key="15">
    <source>
        <dbReference type="PIRSR" id="PIRSR001365-2"/>
    </source>
</evidence>
<dbReference type="InterPro" id="IPR013785">
    <property type="entry name" value="Aldolase_TIM"/>
</dbReference>
<dbReference type="InterPro" id="IPR002220">
    <property type="entry name" value="DapA-like"/>
</dbReference>
<comment type="subcellular location">
    <subcellularLocation>
        <location evidence="12">Cytoplasm</location>
    </subcellularLocation>
</comment>
<evidence type="ECO:0000313" key="16">
    <source>
        <dbReference type="EMBL" id="TLU74617.1"/>
    </source>
</evidence>
<name>A0A5R9JDI9_9PROT</name>
<dbReference type="Proteomes" id="UP000305654">
    <property type="component" value="Unassembled WGS sequence"/>
</dbReference>
<evidence type="ECO:0000256" key="8">
    <source>
        <dbReference type="ARBA" id="ARBA00023154"/>
    </source>
</evidence>
<gene>
    <name evidence="12" type="primary">dapA</name>
    <name evidence="16" type="ORF">FE263_01235</name>
</gene>
<dbReference type="InterPro" id="IPR020624">
    <property type="entry name" value="Schiff_base-form_aldolases_CS"/>
</dbReference>
<evidence type="ECO:0000256" key="4">
    <source>
        <dbReference type="ARBA" id="ARBA00012086"/>
    </source>
</evidence>
<dbReference type="InterPro" id="IPR005263">
    <property type="entry name" value="DapA"/>
</dbReference>
<evidence type="ECO:0000256" key="11">
    <source>
        <dbReference type="ARBA" id="ARBA00047836"/>
    </source>
</evidence>
<evidence type="ECO:0000313" key="17">
    <source>
        <dbReference type="Proteomes" id="UP000305654"/>
    </source>
</evidence>
<proteinExistence type="inferred from homology"/>
<dbReference type="EMBL" id="VCDI01000001">
    <property type="protein sequence ID" value="TLU74617.1"/>
    <property type="molecule type" value="Genomic_DNA"/>
</dbReference>
<comment type="subunit">
    <text evidence="12">Homotetramer; dimer of dimers.</text>
</comment>
<dbReference type="CDD" id="cd00950">
    <property type="entry name" value="DHDPS"/>
    <property type="match status" value="1"/>
</dbReference>
<evidence type="ECO:0000256" key="10">
    <source>
        <dbReference type="ARBA" id="ARBA00023270"/>
    </source>
</evidence>
<dbReference type="PIRSF" id="PIRSF001365">
    <property type="entry name" value="DHDPS"/>
    <property type="match status" value="1"/>
</dbReference>
<comment type="pathway">
    <text evidence="2 12">Amino-acid biosynthesis; L-lysine biosynthesis via DAP pathway; (S)-tetrahydrodipicolinate from L-aspartate: step 3/4.</text>
</comment>
<evidence type="ECO:0000256" key="9">
    <source>
        <dbReference type="ARBA" id="ARBA00023239"/>
    </source>
</evidence>
<feature type="active site" description="Schiff-base intermediate with substrate" evidence="12 14">
    <location>
        <position position="165"/>
    </location>
</feature>
<feature type="active site" description="Proton donor/acceptor" evidence="12 14">
    <location>
        <position position="137"/>
    </location>
</feature>
<feature type="site" description="Part of a proton relay during catalysis" evidence="12">
    <location>
        <position position="48"/>
    </location>
</feature>
<comment type="similarity">
    <text evidence="3 12 13">Belongs to the DapA family.</text>
</comment>
<feature type="binding site" evidence="12 15">
    <location>
        <position position="49"/>
    </location>
    <ligand>
        <name>pyruvate</name>
        <dbReference type="ChEBI" id="CHEBI:15361"/>
    </ligand>
</feature>
<dbReference type="PROSITE" id="PS00666">
    <property type="entry name" value="DHDPS_2"/>
    <property type="match status" value="1"/>
</dbReference>
<dbReference type="PANTHER" id="PTHR12128:SF66">
    <property type="entry name" value="4-HYDROXY-2-OXOGLUTARATE ALDOLASE, MITOCHONDRIAL"/>
    <property type="match status" value="1"/>
</dbReference>
<dbReference type="HAMAP" id="MF_00418">
    <property type="entry name" value="DapA"/>
    <property type="match status" value="1"/>
</dbReference>
<dbReference type="PROSITE" id="PS00665">
    <property type="entry name" value="DHDPS_1"/>
    <property type="match status" value="1"/>
</dbReference>
<comment type="caution">
    <text evidence="12">Was originally thought to be a dihydrodipicolinate synthase (DHDPS), catalyzing the condensation of (S)-aspartate-beta-semialdehyde [(S)-ASA] and pyruvate to dihydrodipicolinate (DHDP). However, it was shown in E.coli that the product of the enzymatic reaction is not dihydrodipicolinate but in fact (4S)-4-hydroxy-2,3,4,5-tetrahydro-(2S)-dipicolinic acid (HTPA), and that the consecutive dehydration reaction leading to DHDP is not spontaneous but catalyzed by DapB.</text>
</comment>
<dbReference type="Pfam" id="PF00701">
    <property type="entry name" value="DHDPS"/>
    <property type="match status" value="1"/>
</dbReference>